<accession>A0ABW4TVF0</accession>
<gene>
    <name evidence="1" type="ORF">ACFSGX_07910</name>
</gene>
<name>A0ABW4TVF0_9SPHN</name>
<evidence type="ECO:0000313" key="2">
    <source>
        <dbReference type="Proteomes" id="UP001597400"/>
    </source>
</evidence>
<comment type="caution">
    <text evidence="1">The sequence shown here is derived from an EMBL/GenBank/DDBJ whole genome shotgun (WGS) entry which is preliminary data.</text>
</comment>
<reference evidence="2" key="1">
    <citation type="journal article" date="2019" name="Int. J. Syst. Evol. Microbiol.">
        <title>The Global Catalogue of Microorganisms (GCM) 10K type strain sequencing project: providing services to taxonomists for standard genome sequencing and annotation.</title>
        <authorList>
            <consortium name="The Broad Institute Genomics Platform"/>
            <consortium name="The Broad Institute Genome Sequencing Center for Infectious Disease"/>
            <person name="Wu L."/>
            <person name="Ma J."/>
        </authorList>
    </citation>
    <scope>NUCLEOTIDE SEQUENCE [LARGE SCALE GENOMIC DNA]</scope>
    <source>
        <strain evidence="2">CGMCC 1.12702</strain>
    </source>
</reference>
<organism evidence="1 2">
    <name type="scientific">Sphingomonas arantia</name>
    <dbReference type="NCBI Taxonomy" id="1460676"/>
    <lineage>
        <taxon>Bacteria</taxon>
        <taxon>Pseudomonadati</taxon>
        <taxon>Pseudomonadota</taxon>
        <taxon>Alphaproteobacteria</taxon>
        <taxon>Sphingomonadales</taxon>
        <taxon>Sphingomonadaceae</taxon>
        <taxon>Sphingomonas</taxon>
    </lineage>
</organism>
<sequence length="151" mass="16851">MVGPPRSLHDLRKIEANLVVICRTCGRSREFDREALIAELVRRGRSLVWAMLPAHFRCSGEACQSKDVRLTAPAFPDKLRLEQLQEVRRVFDAADTLMARLGEMNGDIKSLQAVSLARCEYEAAKRALIGWGWALHSGTGLQPISRHGDEG</sequence>
<evidence type="ECO:0008006" key="3">
    <source>
        <dbReference type="Google" id="ProtNLM"/>
    </source>
</evidence>
<dbReference type="EMBL" id="JBHUGS010000002">
    <property type="protein sequence ID" value="MFD1950690.1"/>
    <property type="molecule type" value="Genomic_DNA"/>
</dbReference>
<protein>
    <recommendedName>
        <fullName evidence="3">Transposase</fullName>
    </recommendedName>
</protein>
<evidence type="ECO:0000313" key="1">
    <source>
        <dbReference type="EMBL" id="MFD1950690.1"/>
    </source>
</evidence>
<proteinExistence type="predicted"/>
<keyword evidence="2" id="KW-1185">Reference proteome</keyword>
<dbReference type="Proteomes" id="UP001597400">
    <property type="component" value="Unassembled WGS sequence"/>
</dbReference>